<evidence type="ECO:0000256" key="4">
    <source>
        <dbReference type="ARBA" id="ARBA00022692"/>
    </source>
</evidence>
<evidence type="ECO:0000256" key="2">
    <source>
        <dbReference type="ARBA" id="ARBA00006464"/>
    </source>
</evidence>
<evidence type="ECO:0000256" key="6">
    <source>
        <dbReference type="ARBA" id="ARBA00023136"/>
    </source>
</evidence>
<evidence type="ECO:0000259" key="8">
    <source>
        <dbReference type="Pfam" id="PF02397"/>
    </source>
</evidence>
<dbReference type="NCBIfam" id="TIGR03025">
    <property type="entry name" value="EPS_sugtrans"/>
    <property type="match status" value="1"/>
</dbReference>
<dbReference type="PANTHER" id="PTHR30576">
    <property type="entry name" value="COLANIC BIOSYNTHESIS UDP-GLUCOSE LIPID CARRIER TRANSFERASE"/>
    <property type="match status" value="1"/>
</dbReference>
<comment type="subcellular location">
    <subcellularLocation>
        <location evidence="1">Membrane</location>
        <topology evidence="1">Multi-pass membrane protein</topology>
    </subcellularLocation>
</comment>
<organism evidence="9 10">
    <name type="scientific">Halomicronema hongdechloris C2206</name>
    <dbReference type="NCBI Taxonomy" id="1641165"/>
    <lineage>
        <taxon>Bacteria</taxon>
        <taxon>Bacillati</taxon>
        <taxon>Cyanobacteriota</taxon>
        <taxon>Cyanophyceae</taxon>
        <taxon>Nodosilineales</taxon>
        <taxon>Nodosilineaceae</taxon>
        <taxon>Halomicronema</taxon>
    </lineage>
</organism>
<keyword evidence="6 7" id="KW-0472">Membrane</keyword>
<dbReference type="GO" id="GO:0016020">
    <property type="term" value="C:membrane"/>
    <property type="evidence" value="ECO:0007669"/>
    <property type="project" value="UniProtKB-SubCell"/>
</dbReference>
<dbReference type="AlphaFoldDB" id="A0A1Z3HMB3"/>
<dbReference type="EMBL" id="CP021983">
    <property type="protein sequence ID" value="ASC71451.1"/>
    <property type="molecule type" value="Genomic_DNA"/>
</dbReference>
<evidence type="ECO:0000256" key="5">
    <source>
        <dbReference type="ARBA" id="ARBA00022989"/>
    </source>
</evidence>
<keyword evidence="3 9" id="KW-0808">Transferase</keyword>
<protein>
    <submittedName>
        <fullName evidence="9">Sugar transferase</fullName>
    </submittedName>
</protein>
<evidence type="ECO:0000256" key="7">
    <source>
        <dbReference type="SAM" id="Phobius"/>
    </source>
</evidence>
<dbReference type="Pfam" id="PF02397">
    <property type="entry name" value="Bac_transf"/>
    <property type="match status" value="1"/>
</dbReference>
<sequence length="490" mass="55284">MTGFGPECGILTLRLPPIPMPHRDIRAPRTPQLKQIWTWRWQRVLLLVLSDILALTVAWRIAHFLNQFFSPIPDQLVWWVWLDLPSLFWIFVPVTLAVFAQYGLYGPLTQVKNYVRAAQLITAIYLLSLVLVYFYDPKLDPPRSLFFSAWGSSVALVMLARLLVTLVLRPIEQRWVQGRLFLIASARRLKLLSDTLQQRSSMTVVGSALATTANSPITLQAILKSGAQLVLAEDLPDATLASSLYWQLRRAGIALRLVPSSREMLYRRGVPEIFAGIPTLRLDAPLVDGLDYRLKRTLDYVGAALGMLVLAPLLLGAAIAIRLDSPGPIFFRQERIGLHGKVFPMWKFRTMAADAARQQITLETQNQSQDGILFKLKSDPRITRVGQFLRRTSLDELPQLFNVLWGQMSLVGPRPLPLRDVAHFDAGHHVRHQVLPGITGLWQISGRSDIGSFDDAARLDLHYIDNWSLNLDLDILMETLKIVLLGKGAY</sequence>
<reference evidence="9 10" key="1">
    <citation type="journal article" date="2016" name="Biochim. Biophys. Acta">
        <title>Characterization of red-shifted phycobilisomes isolated from the chlorophyll f-containing cyanobacterium Halomicronema hongdechloris.</title>
        <authorList>
            <person name="Li Y."/>
            <person name="Lin Y."/>
            <person name="Garvey C.J."/>
            <person name="Birch D."/>
            <person name="Corkery R.W."/>
            <person name="Loughlin P.C."/>
            <person name="Scheer H."/>
            <person name="Willows R.D."/>
            <person name="Chen M."/>
        </authorList>
    </citation>
    <scope>NUCLEOTIDE SEQUENCE [LARGE SCALE GENOMIC DNA]</scope>
    <source>
        <strain evidence="9 10">C2206</strain>
    </source>
</reference>
<name>A0A1Z3HMB3_9CYAN</name>
<feature type="transmembrane region" description="Helical" evidence="7">
    <location>
        <begin position="300"/>
        <end position="321"/>
    </location>
</feature>
<dbReference type="InterPro" id="IPR003362">
    <property type="entry name" value="Bact_transf"/>
</dbReference>
<evidence type="ECO:0000313" key="10">
    <source>
        <dbReference type="Proteomes" id="UP000191901"/>
    </source>
</evidence>
<feature type="transmembrane region" description="Helical" evidence="7">
    <location>
        <begin position="44"/>
        <end position="66"/>
    </location>
</feature>
<dbReference type="PANTHER" id="PTHR30576:SF23">
    <property type="entry name" value="GLUCOSYLTRANSFERASE"/>
    <property type="match status" value="1"/>
</dbReference>
<keyword evidence="4 7" id="KW-0812">Transmembrane</keyword>
<dbReference type="KEGG" id="hhg:XM38_024030"/>
<gene>
    <name evidence="9" type="ORF">XM38_024030</name>
</gene>
<dbReference type="GO" id="GO:0016780">
    <property type="term" value="F:phosphotransferase activity, for other substituted phosphate groups"/>
    <property type="evidence" value="ECO:0007669"/>
    <property type="project" value="TreeGrafter"/>
</dbReference>
<comment type="similarity">
    <text evidence="2">Belongs to the bacterial sugar transferase family.</text>
</comment>
<evidence type="ECO:0000256" key="3">
    <source>
        <dbReference type="ARBA" id="ARBA00022679"/>
    </source>
</evidence>
<evidence type="ECO:0000313" key="9">
    <source>
        <dbReference type="EMBL" id="ASC71451.1"/>
    </source>
</evidence>
<keyword evidence="5 7" id="KW-1133">Transmembrane helix</keyword>
<feature type="domain" description="Bacterial sugar transferase" evidence="8">
    <location>
        <begin position="295"/>
        <end position="484"/>
    </location>
</feature>
<feature type="transmembrane region" description="Helical" evidence="7">
    <location>
        <begin position="147"/>
        <end position="168"/>
    </location>
</feature>
<dbReference type="InterPro" id="IPR017475">
    <property type="entry name" value="EPS_sugar_tfrase"/>
</dbReference>
<accession>A0A1Z3HMB3</accession>
<evidence type="ECO:0000256" key="1">
    <source>
        <dbReference type="ARBA" id="ARBA00004141"/>
    </source>
</evidence>
<proteinExistence type="inferred from homology"/>
<dbReference type="Proteomes" id="UP000191901">
    <property type="component" value="Chromosome"/>
</dbReference>
<feature type="transmembrane region" description="Helical" evidence="7">
    <location>
        <begin position="117"/>
        <end position="135"/>
    </location>
</feature>
<keyword evidence="10" id="KW-1185">Reference proteome</keyword>
<feature type="transmembrane region" description="Helical" evidence="7">
    <location>
        <begin position="86"/>
        <end position="105"/>
    </location>
</feature>